<dbReference type="Proteomes" id="UP000019132">
    <property type="component" value="Unassembled WGS sequence"/>
</dbReference>
<sequence length="243" mass="28154">RHQFSAKVKGTSFNIDKFETTSRKFASEILTDGKSVSVVLRKPKRKSTPCNINLADYDVVWGLDPGRRDLFVATNQLGDKVSCSRREYCEYAHINESNQIIRHWQHSQSDVLEAIRNMPTKKTASLECMKEYVDFMVPRLGFLLTFFVAKPFRKLKLRRFISMQKKLRKMCLQLIEGAGRHTIVGFGDWSNRDVAGLIKKCPSGPVKRFERELRESRTVVPIDEYRTSEVHADCHTPLVYQYC</sequence>
<reference evidence="2" key="2">
    <citation type="submission" date="2010-04" db="EMBL/GenBank/DDBJ databases">
        <authorList>
            <person name="Buell R."/>
            <person name="Hamilton J."/>
            <person name="Hostetler J."/>
        </authorList>
    </citation>
    <scope>NUCLEOTIDE SEQUENCE [LARGE SCALE GENOMIC DNA]</scope>
    <source>
        <strain evidence="2">DAOM:BR144</strain>
    </source>
</reference>
<name>K3X435_GLOUD</name>
<dbReference type="AlphaFoldDB" id="K3X435"/>
<reference evidence="1" key="3">
    <citation type="submission" date="2015-02" db="UniProtKB">
        <authorList>
            <consortium name="EnsemblProtists"/>
        </authorList>
    </citation>
    <scope>IDENTIFICATION</scope>
    <source>
        <strain evidence="1">DAOM BR144</strain>
    </source>
</reference>
<proteinExistence type="predicted"/>
<dbReference type="VEuPathDB" id="FungiDB:PYU1_G011958"/>
<reference evidence="2" key="1">
    <citation type="journal article" date="2010" name="Genome Biol.">
        <title>Genome sequence of the necrotrophic plant pathogen Pythium ultimum reveals original pathogenicity mechanisms and effector repertoire.</title>
        <authorList>
            <person name="Levesque C.A."/>
            <person name="Brouwer H."/>
            <person name="Cano L."/>
            <person name="Hamilton J.P."/>
            <person name="Holt C."/>
            <person name="Huitema E."/>
            <person name="Raffaele S."/>
            <person name="Robideau G.P."/>
            <person name="Thines M."/>
            <person name="Win J."/>
            <person name="Zerillo M.M."/>
            <person name="Beakes G.W."/>
            <person name="Boore J.L."/>
            <person name="Busam D."/>
            <person name="Dumas B."/>
            <person name="Ferriera S."/>
            <person name="Fuerstenberg S.I."/>
            <person name="Gachon C.M."/>
            <person name="Gaulin E."/>
            <person name="Govers F."/>
            <person name="Grenville-Briggs L."/>
            <person name="Horner N."/>
            <person name="Hostetler J."/>
            <person name="Jiang R.H."/>
            <person name="Johnson J."/>
            <person name="Krajaejun T."/>
            <person name="Lin H."/>
            <person name="Meijer H.J."/>
            <person name="Moore B."/>
            <person name="Morris P."/>
            <person name="Phuntmart V."/>
            <person name="Puiu D."/>
            <person name="Shetty J."/>
            <person name="Stajich J.E."/>
            <person name="Tripathy S."/>
            <person name="Wawra S."/>
            <person name="van West P."/>
            <person name="Whitty B.R."/>
            <person name="Coutinho P.M."/>
            <person name="Henrissat B."/>
            <person name="Martin F."/>
            <person name="Thomas P.D."/>
            <person name="Tyler B.M."/>
            <person name="De Vries R.P."/>
            <person name="Kamoun S."/>
            <person name="Yandell M."/>
            <person name="Tisserat N."/>
            <person name="Buell C.R."/>
        </authorList>
    </citation>
    <scope>NUCLEOTIDE SEQUENCE</scope>
    <source>
        <strain evidence="2">DAOM:BR144</strain>
    </source>
</reference>
<protein>
    <submittedName>
        <fullName evidence="1">Uncharacterized protein</fullName>
    </submittedName>
</protein>
<dbReference type="InParanoid" id="K3X435"/>
<dbReference type="eggNOG" id="ENOG502SHI0">
    <property type="taxonomic scope" value="Eukaryota"/>
</dbReference>
<dbReference type="EMBL" id="GL376621">
    <property type="status" value="NOT_ANNOTATED_CDS"/>
    <property type="molecule type" value="Genomic_DNA"/>
</dbReference>
<keyword evidence="2" id="KW-1185">Reference proteome</keyword>
<dbReference type="EnsemblProtists" id="PYU1_T011984">
    <property type="protein sequence ID" value="PYU1_T011984"/>
    <property type="gene ID" value="PYU1_G011958"/>
</dbReference>
<dbReference type="HOGENOM" id="CLU_081443_0_0_1"/>
<organism evidence="1 2">
    <name type="scientific">Globisporangium ultimum (strain ATCC 200006 / CBS 805.95 / DAOM BR144)</name>
    <name type="common">Pythium ultimum</name>
    <dbReference type="NCBI Taxonomy" id="431595"/>
    <lineage>
        <taxon>Eukaryota</taxon>
        <taxon>Sar</taxon>
        <taxon>Stramenopiles</taxon>
        <taxon>Oomycota</taxon>
        <taxon>Peronosporomycetes</taxon>
        <taxon>Pythiales</taxon>
        <taxon>Pythiaceae</taxon>
        <taxon>Globisporangium</taxon>
    </lineage>
</organism>
<accession>K3X435</accession>
<evidence type="ECO:0000313" key="1">
    <source>
        <dbReference type="EnsemblProtists" id="PYU1_T011984"/>
    </source>
</evidence>
<evidence type="ECO:0000313" key="2">
    <source>
        <dbReference type="Proteomes" id="UP000019132"/>
    </source>
</evidence>